<evidence type="ECO:0000256" key="3">
    <source>
        <dbReference type="ARBA" id="ARBA00023163"/>
    </source>
</evidence>
<protein>
    <submittedName>
        <fullName evidence="5">MarR family transcriptional regulator</fullName>
    </submittedName>
</protein>
<gene>
    <name evidence="5" type="ORF">D1614_23140</name>
</gene>
<name>A0A399STF7_9BACT</name>
<dbReference type="PRINTS" id="PR00598">
    <property type="entry name" value="HTHMARR"/>
</dbReference>
<dbReference type="GO" id="GO:0003700">
    <property type="term" value="F:DNA-binding transcription factor activity"/>
    <property type="evidence" value="ECO:0007669"/>
    <property type="project" value="InterPro"/>
</dbReference>
<evidence type="ECO:0000256" key="1">
    <source>
        <dbReference type="ARBA" id="ARBA00023015"/>
    </source>
</evidence>
<dbReference type="InterPro" id="IPR036390">
    <property type="entry name" value="WH_DNA-bd_sf"/>
</dbReference>
<dbReference type="InterPro" id="IPR036388">
    <property type="entry name" value="WH-like_DNA-bd_sf"/>
</dbReference>
<dbReference type="PANTHER" id="PTHR42756:SF1">
    <property type="entry name" value="TRANSCRIPTIONAL REPRESSOR OF EMRAB OPERON"/>
    <property type="match status" value="1"/>
</dbReference>
<dbReference type="Pfam" id="PF01047">
    <property type="entry name" value="MarR"/>
    <property type="match status" value="1"/>
</dbReference>
<proteinExistence type="predicted"/>
<feature type="domain" description="HTH marR-type" evidence="4">
    <location>
        <begin position="6"/>
        <end position="140"/>
    </location>
</feature>
<evidence type="ECO:0000313" key="6">
    <source>
        <dbReference type="Proteomes" id="UP000265926"/>
    </source>
</evidence>
<keyword evidence="1" id="KW-0805">Transcription regulation</keyword>
<dbReference type="AlphaFoldDB" id="A0A399STF7"/>
<keyword evidence="2" id="KW-0238">DNA-binding</keyword>
<dbReference type="InterPro" id="IPR000835">
    <property type="entry name" value="HTH_MarR-typ"/>
</dbReference>
<dbReference type="EMBL" id="QWGR01000026">
    <property type="protein sequence ID" value="RIJ45423.1"/>
    <property type="molecule type" value="Genomic_DNA"/>
</dbReference>
<dbReference type="PANTHER" id="PTHR42756">
    <property type="entry name" value="TRANSCRIPTIONAL REGULATOR, MARR"/>
    <property type="match status" value="1"/>
</dbReference>
<accession>A0A399STF7</accession>
<comment type="caution">
    <text evidence="5">The sequence shown here is derived from an EMBL/GenBank/DDBJ whole genome shotgun (WGS) entry which is preliminary data.</text>
</comment>
<keyword evidence="3" id="KW-0804">Transcription</keyword>
<dbReference type="GO" id="GO:0003677">
    <property type="term" value="F:DNA binding"/>
    <property type="evidence" value="ECO:0007669"/>
    <property type="project" value="UniProtKB-KW"/>
</dbReference>
<dbReference type="Gene3D" id="1.10.10.10">
    <property type="entry name" value="Winged helix-like DNA-binding domain superfamily/Winged helix DNA-binding domain"/>
    <property type="match status" value="1"/>
</dbReference>
<dbReference type="OrthoDB" id="1121563at2"/>
<dbReference type="SMART" id="SM00347">
    <property type="entry name" value="HTH_MARR"/>
    <property type="match status" value="1"/>
</dbReference>
<evidence type="ECO:0000259" key="4">
    <source>
        <dbReference type="PROSITE" id="PS50995"/>
    </source>
</evidence>
<reference evidence="5 6" key="1">
    <citation type="submission" date="2018-08" db="EMBL/GenBank/DDBJ databases">
        <title>Pallidiluteibacterium maritimus gen. nov., sp. nov., isolated from coastal sediment.</title>
        <authorList>
            <person name="Zhou L.Y."/>
        </authorList>
    </citation>
    <scope>NUCLEOTIDE SEQUENCE [LARGE SCALE GENOMIC DNA]</scope>
    <source>
        <strain evidence="5 6">XSD2</strain>
    </source>
</reference>
<evidence type="ECO:0000256" key="2">
    <source>
        <dbReference type="ARBA" id="ARBA00023125"/>
    </source>
</evidence>
<evidence type="ECO:0000313" key="5">
    <source>
        <dbReference type="EMBL" id="RIJ45423.1"/>
    </source>
</evidence>
<sequence>MEMKTEKPLTYLLGRTFNLMRMKLKESFRENNIDVSMEQFFVLNLIDHKDDLTQQDLANHFQKDKSLILRHVNTLIEDSYVDRKTDDADKRKKILIMTEKGKEVLEQLKGVARKVSDDLMAGITEKEKEVFHTVIQKIQNNTGQVDLFSNIEVCKK</sequence>
<dbReference type="PROSITE" id="PS50995">
    <property type="entry name" value="HTH_MARR_2"/>
    <property type="match status" value="1"/>
</dbReference>
<dbReference type="Proteomes" id="UP000265926">
    <property type="component" value="Unassembled WGS sequence"/>
</dbReference>
<dbReference type="SUPFAM" id="SSF46785">
    <property type="entry name" value="Winged helix' DNA-binding domain"/>
    <property type="match status" value="1"/>
</dbReference>
<organism evidence="5 6">
    <name type="scientific">Maribellus luteus</name>
    <dbReference type="NCBI Taxonomy" id="2305463"/>
    <lineage>
        <taxon>Bacteria</taxon>
        <taxon>Pseudomonadati</taxon>
        <taxon>Bacteroidota</taxon>
        <taxon>Bacteroidia</taxon>
        <taxon>Marinilabiliales</taxon>
        <taxon>Prolixibacteraceae</taxon>
        <taxon>Maribellus</taxon>
    </lineage>
</organism>
<keyword evidence="6" id="KW-1185">Reference proteome</keyword>